<dbReference type="InterPro" id="IPR052337">
    <property type="entry name" value="SAT4-like"/>
</dbReference>
<dbReference type="OrthoDB" id="3903189at2759"/>
<protein>
    <recommendedName>
        <fullName evidence="8">Rhodopsin domain-containing protein</fullName>
    </recommendedName>
</protein>
<feature type="region of interest" description="Disordered" evidence="6">
    <location>
        <begin position="283"/>
        <end position="311"/>
    </location>
</feature>
<accession>A0A6A6SGJ6</accession>
<dbReference type="EMBL" id="MU006776">
    <property type="protein sequence ID" value="KAF2646147.1"/>
    <property type="molecule type" value="Genomic_DNA"/>
</dbReference>
<evidence type="ECO:0000256" key="3">
    <source>
        <dbReference type="ARBA" id="ARBA00022989"/>
    </source>
</evidence>
<evidence type="ECO:0000256" key="5">
    <source>
        <dbReference type="ARBA" id="ARBA00038359"/>
    </source>
</evidence>
<comment type="subcellular location">
    <subcellularLocation>
        <location evidence="1">Membrane</location>
        <topology evidence="1">Multi-pass membrane protein</topology>
    </subcellularLocation>
</comment>
<sequence>MGMKAESWTLYAVGVCLVLIRMGSRLLTLGSPLKLQCDDWVMILVLMPFTATVVCANQAFATDQLDIDTVRGLKIRFALEELQITTNWLIKACLLVLYQRIFPTSTNKRKRRYFTYTSACCLVAYLLIQLLLPVWCRPFSGYWKPGAQCTAYRNHAITTMALETLTTLLVLILPIPFIPTPRKYLLFTLLFLGIAALVTGVFGRYYILSDPSSPVYLPWYMAETSSLIAYANIPFLTSLFNPANSARFRHVSNTSLSSWPRSYKDTPPVRAQRQRLDSIVSNMAPLDTDDSRNDASMSVPAPPMPVRSLSLSDPPPELEVYWSAMRQRAGTWFVIDAEELK</sequence>
<evidence type="ECO:0000256" key="2">
    <source>
        <dbReference type="ARBA" id="ARBA00022692"/>
    </source>
</evidence>
<evidence type="ECO:0000313" key="9">
    <source>
        <dbReference type="EMBL" id="KAF2646147.1"/>
    </source>
</evidence>
<evidence type="ECO:0000256" key="6">
    <source>
        <dbReference type="SAM" id="MobiDB-lite"/>
    </source>
</evidence>
<gene>
    <name evidence="9" type="ORF">P280DRAFT_439921</name>
</gene>
<evidence type="ECO:0000259" key="8">
    <source>
        <dbReference type="Pfam" id="PF20684"/>
    </source>
</evidence>
<organism evidence="9 10">
    <name type="scientific">Massarina eburnea CBS 473.64</name>
    <dbReference type="NCBI Taxonomy" id="1395130"/>
    <lineage>
        <taxon>Eukaryota</taxon>
        <taxon>Fungi</taxon>
        <taxon>Dikarya</taxon>
        <taxon>Ascomycota</taxon>
        <taxon>Pezizomycotina</taxon>
        <taxon>Dothideomycetes</taxon>
        <taxon>Pleosporomycetidae</taxon>
        <taxon>Pleosporales</taxon>
        <taxon>Massarineae</taxon>
        <taxon>Massarinaceae</taxon>
        <taxon>Massarina</taxon>
    </lineage>
</organism>
<feature type="transmembrane region" description="Helical" evidence="7">
    <location>
        <begin position="155"/>
        <end position="177"/>
    </location>
</feature>
<reference evidence="9" key="1">
    <citation type="journal article" date="2020" name="Stud. Mycol.">
        <title>101 Dothideomycetes genomes: a test case for predicting lifestyles and emergence of pathogens.</title>
        <authorList>
            <person name="Haridas S."/>
            <person name="Albert R."/>
            <person name="Binder M."/>
            <person name="Bloem J."/>
            <person name="Labutti K."/>
            <person name="Salamov A."/>
            <person name="Andreopoulos B."/>
            <person name="Baker S."/>
            <person name="Barry K."/>
            <person name="Bills G."/>
            <person name="Bluhm B."/>
            <person name="Cannon C."/>
            <person name="Castanera R."/>
            <person name="Culley D."/>
            <person name="Daum C."/>
            <person name="Ezra D."/>
            <person name="Gonzalez J."/>
            <person name="Henrissat B."/>
            <person name="Kuo A."/>
            <person name="Liang C."/>
            <person name="Lipzen A."/>
            <person name="Lutzoni F."/>
            <person name="Magnuson J."/>
            <person name="Mondo S."/>
            <person name="Nolan M."/>
            <person name="Ohm R."/>
            <person name="Pangilinan J."/>
            <person name="Park H.-J."/>
            <person name="Ramirez L."/>
            <person name="Alfaro M."/>
            <person name="Sun H."/>
            <person name="Tritt A."/>
            <person name="Yoshinaga Y."/>
            <person name="Zwiers L.-H."/>
            <person name="Turgeon B."/>
            <person name="Goodwin S."/>
            <person name="Spatafora J."/>
            <person name="Crous P."/>
            <person name="Grigoriev I."/>
        </authorList>
    </citation>
    <scope>NUCLEOTIDE SEQUENCE</scope>
    <source>
        <strain evidence="9">CBS 473.64</strain>
    </source>
</reference>
<feature type="domain" description="Rhodopsin" evidence="8">
    <location>
        <begin position="21"/>
        <end position="240"/>
    </location>
</feature>
<comment type="similarity">
    <text evidence="5">Belongs to the SAT4 family.</text>
</comment>
<evidence type="ECO:0000256" key="4">
    <source>
        <dbReference type="ARBA" id="ARBA00023136"/>
    </source>
</evidence>
<feature type="transmembrane region" description="Helical" evidence="7">
    <location>
        <begin position="184"/>
        <end position="207"/>
    </location>
</feature>
<feature type="transmembrane region" description="Helical" evidence="7">
    <location>
        <begin position="219"/>
        <end position="240"/>
    </location>
</feature>
<dbReference type="PANTHER" id="PTHR33048:SF47">
    <property type="entry name" value="INTEGRAL MEMBRANE PROTEIN-RELATED"/>
    <property type="match status" value="1"/>
</dbReference>
<evidence type="ECO:0000256" key="7">
    <source>
        <dbReference type="SAM" id="Phobius"/>
    </source>
</evidence>
<evidence type="ECO:0000313" key="10">
    <source>
        <dbReference type="Proteomes" id="UP000799753"/>
    </source>
</evidence>
<dbReference type="GO" id="GO:0016020">
    <property type="term" value="C:membrane"/>
    <property type="evidence" value="ECO:0007669"/>
    <property type="project" value="UniProtKB-SubCell"/>
</dbReference>
<dbReference type="AlphaFoldDB" id="A0A6A6SGJ6"/>
<feature type="transmembrane region" description="Helical" evidence="7">
    <location>
        <begin position="40"/>
        <end position="61"/>
    </location>
</feature>
<keyword evidence="4 7" id="KW-0472">Membrane</keyword>
<dbReference type="Proteomes" id="UP000799753">
    <property type="component" value="Unassembled WGS sequence"/>
</dbReference>
<evidence type="ECO:0000256" key="1">
    <source>
        <dbReference type="ARBA" id="ARBA00004141"/>
    </source>
</evidence>
<name>A0A6A6SGJ6_9PLEO</name>
<dbReference type="PANTHER" id="PTHR33048">
    <property type="entry name" value="PTH11-LIKE INTEGRAL MEMBRANE PROTEIN (AFU_ORTHOLOGUE AFUA_5G11245)"/>
    <property type="match status" value="1"/>
</dbReference>
<keyword evidence="3 7" id="KW-1133">Transmembrane helix</keyword>
<dbReference type="Pfam" id="PF20684">
    <property type="entry name" value="Fung_rhodopsin"/>
    <property type="match status" value="1"/>
</dbReference>
<feature type="transmembrane region" description="Helical" evidence="7">
    <location>
        <begin position="113"/>
        <end position="135"/>
    </location>
</feature>
<dbReference type="InterPro" id="IPR049326">
    <property type="entry name" value="Rhodopsin_dom_fungi"/>
</dbReference>
<keyword evidence="10" id="KW-1185">Reference proteome</keyword>
<proteinExistence type="inferred from homology"/>
<keyword evidence="2 7" id="KW-0812">Transmembrane</keyword>